<keyword evidence="5" id="KW-1185">Reference proteome</keyword>
<feature type="DNA-binding region" description="H-T-H motif" evidence="2">
    <location>
        <begin position="31"/>
        <end position="50"/>
    </location>
</feature>
<reference evidence="4" key="2">
    <citation type="submission" date="2021-04" db="EMBL/GenBank/DDBJ databases">
        <authorList>
            <person name="Liu J."/>
        </authorList>
    </citation>
    <scope>NUCLEOTIDE SEQUENCE</scope>
    <source>
        <strain evidence="4">BAD-6</strain>
    </source>
</reference>
<dbReference type="PROSITE" id="PS50977">
    <property type="entry name" value="HTH_TETR_2"/>
    <property type="match status" value="1"/>
</dbReference>
<dbReference type="AlphaFoldDB" id="A0A8J7W3U0"/>
<evidence type="ECO:0000313" key="4">
    <source>
        <dbReference type="EMBL" id="MBR0600387.1"/>
    </source>
</evidence>
<dbReference type="InterPro" id="IPR001647">
    <property type="entry name" value="HTH_TetR"/>
</dbReference>
<dbReference type="PRINTS" id="PR00455">
    <property type="entry name" value="HTHTETR"/>
</dbReference>
<evidence type="ECO:0000259" key="3">
    <source>
        <dbReference type="PROSITE" id="PS50977"/>
    </source>
</evidence>
<sequence>MPKVGMEPIRRAETINAALECICEYGIDNMTLDMVAAKAGFSKGIVAYYFKTKKKLISECLKAFMSTYKVKISSSIKPEMEPLQMIRTVVEAYLPPLDSSQGDRTINVSLLSEKDRIHLPHDKMAKLFIQFISKAANDEELKLMMKNIFADDVEGISILVQFAKKVYSASQLDEKETAYALLSMIYGLSFFRITDYMPADKKDNRELAFDFIDRIFQPYLPADKK</sequence>
<keyword evidence="1 2" id="KW-0238">DNA-binding</keyword>
<evidence type="ECO:0000313" key="5">
    <source>
        <dbReference type="Proteomes" id="UP000675664"/>
    </source>
</evidence>
<feature type="domain" description="HTH tetR-type" evidence="3">
    <location>
        <begin position="8"/>
        <end position="68"/>
    </location>
</feature>
<comment type="caution">
    <text evidence="4">The sequence shown here is derived from an EMBL/GenBank/DDBJ whole genome shotgun (WGS) entry which is preliminary data.</text>
</comment>
<evidence type="ECO:0000256" key="1">
    <source>
        <dbReference type="ARBA" id="ARBA00023125"/>
    </source>
</evidence>
<dbReference type="InterPro" id="IPR009057">
    <property type="entry name" value="Homeodomain-like_sf"/>
</dbReference>
<dbReference type="RefSeq" id="WP_227020502.1">
    <property type="nucleotide sequence ID" value="NZ_JAGSND010000026.1"/>
</dbReference>
<dbReference type="GO" id="GO:0003677">
    <property type="term" value="F:DNA binding"/>
    <property type="evidence" value="ECO:0007669"/>
    <property type="project" value="UniProtKB-UniRule"/>
</dbReference>
<dbReference type="Proteomes" id="UP000675664">
    <property type="component" value="Unassembled WGS sequence"/>
</dbReference>
<dbReference type="Gene3D" id="1.10.357.10">
    <property type="entry name" value="Tetracycline Repressor, domain 2"/>
    <property type="match status" value="1"/>
</dbReference>
<accession>A0A8J7W3U0</accession>
<organism evidence="4 5">
    <name type="scientific">Sinanaerobacter chloroacetimidivorans</name>
    <dbReference type="NCBI Taxonomy" id="2818044"/>
    <lineage>
        <taxon>Bacteria</taxon>
        <taxon>Bacillati</taxon>
        <taxon>Bacillota</taxon>
        <taxon>Clostridia</taxon>
        <taxon>Peptostreptococcales</taxon>
        <taxon>Anaerovoracaceae</taxon>
        <taxon>Sinanaerobacter</taxon>
    </lineage>
</organism>
<protein>
    <submittedName>
        <fullName evidence="4">TetR family transcriptional regulator</fullName>
    </submittedName>
</protein>
<dbReference type="EMBL" id="JAGSND010000026">
    <property type="protein sequence ID" value="MBR0600387.1"/>
    <property type="molecule type" value="Genomic_DNA"/>
</dbReference>
<reference evidence="4" key="1">
    <citation type="submission" date="2021-04" db="EMBL/GenBank/DDBJ databases">
        <title>Sinoanaerobacter chloroacetimidivorans sp. nov., an obligate anaerobic bacterium isolated from anaerobic sludge.</title>
        <authorList>
            <person name="Bao Y."/>
        </authorList>
    </citation>
    <scope>NUCLEOTIDE SEQUENCE</scope>
    <source>
        <strain evidence="4">BAD-6</strain>
    </source>
</reference>
<proteinExistence type="predicted"/>
<dbReference type="Pfam" id="PF00440">
    <property type="entry name" value="TetR_N"/>
    <property type="match status" value="1"/>
</dbReference>
<evidence type="ECO:0000256" key="2">
    <source>
        <dbReference type="PROSITE-ProRule" id="PRU00335"/>
    </source>
</evidence>
<name>A0A8J7W3U0_9FIRM</name>
<dbReference type="SUPFAM" id="SSF46689">
    <property type="entry name" value="Homeodomain-like"/>
    <property type="match status" value="1"/>
</dbReference>
<gene>
    <name evidence="4" type="ORF">KCX82_21190</name>
</gene>